<dbReference type="InterPro" id="IPR000847">
    <property type="entry name" value="LysR_HTH_N"/>
</dbReference>
<evidence type="ECO:0000313" key="2">
    <source>
        <dbReference type="EMBL" id="SFJ52990.1"/>
    </source>
</evidence>
<dbReference type="PANTHER" id="PTHR30432:SF1">
    <property type="entry name" value="DNA-BINDING TRANSCRIPTIONAL DUAL REGULATOR MODE"/>
    <property type="match status" value="1"/>
</dbReference>
<dbReference type="Proteomes" id="UP000198635">
    <property type="component" value="Unassembled WGS sequence"/>
</dbReference>
<evidence type="ECO:0000259" key="1">
    <source>
        <dbReference type="Pfam" id="PF00126"/>
    </source>
</evidence>
<accession>A0A1I3S3N3</accession>
<sequence length="139" mass="15813">MKTPTVRMHLWLESGENVYFGMGRLMLLDRIEEHGSLRKAAESLGMSYRAAWGKLRATEEAVGEELVEMLGTKRGGYRLTPAGRRYRDKFSAWFEAVERTAVAEARVIFAQGVQSFSEKKVRPHASGHIEVPADHRNRH</sequence>
<evidence type="ECO:0000313" key="3">
    <source>
        <dbReference type="Proteomes" id="UP000198635"/>
    </source>
</evidence>
<proteinExistence type="predicted"/>
<dbReference type="InterPro" id="IPR036390">
    <property type="entry name" value="WH_DNA-bd_sf"/>
</dbReference>
<dbReference type="AlphaFoldDB" id="A0A1I3S3N3"/>
<protein>
    <submittedName>
        <fullName evidence="2">Molybdate transport system regulatory protein</fullName>
    </submittedName>
</protein>
<feature type="domain" description="HTH lysR-type" evidence="1">
    <location>
        <begin position="24"/>
        <end position="84"/>
    </location>
</feature>
<name>A0A1I3S3N3_9BACT</name>
<dbReference type="STRING" id="52560.SAMN04488082_1045"/>
<dbReference type="SUPFAM" id="SSF46785">
    <property type="entry name" value="Winged helix' DNA-binding domain"/>
    <property type="match status" value="1"/>
</dbReference>
<dbReference type="GO" id="GO:0003700">
    <property type="term" value="F:DNA-binding transcription factor activity"/>
    <property type="evidence" value="ECO:0007669"/>
    <property type="project" value="InterPro"/>
</dbReference>
<dbReference type="Gene3D" id="1.10.10.10">
    <property type="entry name" value="Winged helix-like DNA-binding domain superfamily/Winged helix DNA-binding domain"/>
    <property type="match status" value="1"/>
</dbReference>
<dbReference type="EMBL" id="FORX01000004">
    <property type="protein sequence ID" value="SFJ52990.1"/>
    <property type="molecule type" value="Genomic_DNA"/>
</dbReference>
<gene>
    <name evidence="2" type="ORF">SAMN04488082_1045</name>
</gene>
<dbReference type="RefSeq" id="WP_092373144.1">
    <property type="nucleotide sequence ID" value="NZ_FORX01000004.1"/>
</dbReference>
<dbReference type="PANTHER" id="PTHR30432">
    <property type="entry name" value="TRANSCRIPTIONAL REGULATOR MODE"/>
    <property type="match status" value="1"/>
</dbReference>
<organism evidence="2 3">
    <name type="scientific">Desulfomicrobium apsheronum</name>
    <dbReference type="NCBI Taxonomy" id="52560"/>
    <lineage>
        <taxon>Bacteria</taxon>
        <taxon>Pseudomonadati</taxon>
        <taxon>Thermodesulfobacteriota</taxon>
        <taxon>Desulfovibrionia</taxon>
        <taxon>Desulfovibrionales</taxon>
        <taxon>Desulfomicrobiaceae</taxon>
        <taxon>Desulfomicrobium</taxon>
    </lineage>
</organism>
<keyword evidence="3" id="KW-1185">Reference proteome</keyword>
<dbReference type="Pfam" id="PF00126">
    <property type="entry name" value="HTH_1"/>
    <property type="match status" value="1"/>
</dbReference>
<dbReference type="OrthoDB" id="9800709at2"/>
<dbReference type="InterPro" id="IPR051815">
    <property type="entry name" value="Molybdate_resp_trans_reg"/>
</dbReference>
<reference evidence="3" key="1">
    <citation type="submission" date="2016-10" db="EMBL/GenBank/DDBJ databases">
        <authorList>
            <person name="Varghese N."/>
            <person name="Submissions S."/>
        </authorList>
    </citation>
    <scope>NUCLEOTIDE SEQUENCE [LARGE SCALE GENOMIC DNA]</scope>
    <source>
        <strain evidence="3">DSM 5918</strain>
    </source>
</reference>
<dbReference type="InterPro" id="IPR036388">
    <property type="entry name" value="WH-like_DNA-bd_sf"/>
</dbReference>